<feature type="non-terminal residue" evidence="1">
    <location>
        <position position="173"/>
    </location>
</feature>
<sequence length="173" mass="19971">MSYSYPKLGMTLNMLRDRGYRNLPDECKFDIDVLLDETVEICYHGPILSGYNYQEITNSLGVILKNHKFASFVPQKEFEYSSYCNFIQEEYGNGSESPTCYSSKISNNEFYLFDTPVNGDMPIWDGMSATEVWSSFHEVKYAYDELFVWRCFHVAKCIESGEGTCLSFGQFAQ</sequence>
<organism evidence="1 2">
    <name type="scientific">Pichia californica</name>
    <dbReference type="NCBI Taxonomy" id="460514"/>
    <lineage>
        <taxon>Eukaryota</taxon>
        <taxon>Fungi</taxon>
        <taxon>Dikarya</taxon>
        <taxon>Ascomycota</taxon>
        <taxon>Saccharomycotina</taxon>
        <taxon>Pichiomycetes</taxon>
        <taxon>Pichiales</taxon>
        <taxon>Pichiaceae</taxon>
        <taxon>Pichia</taxon>
    </lineage>
</organism>
<accession>A0A9P6WFM2</accession>
<gene>
    <name evidence="1" type="ORF">C6P40_004699</name>
</gene>
<name>A0A9P6WFM2_9ASCO</name>
<evidence type="ECO:0000313" key="1">
    <source>
        <dbReference type="EMBL" id="KAG0685916.1"/>
    </source>
</evidence>
<protein>
    <submittedName>
        <fullName evidence="1">Uncharacterized protein</fullName>
    </submittedName>
</protein>
<dbReference type="Proteomes" id="UP000697127">
    <property type="component" value="Unassembled WGS sequence"/>
</dbReference>
<evidence type="ECO:0000313" key="2">
    <source>
        <dbReference type="Proteomes" id="UP000697127"/>
    </source>
</evidence>
<reference evidence="1" key="1">
    <citation type="submission" date="2020-11" db="EMBL/GenBank/DDBJ databases">
        <title>Kefir isolates.</title>
        <authorList>
            <person name="Marcisauskas S."/>
            <person name="Kim Y."/>
            <person name="Blasche S."/>
        </authorList>
    </citation>
    <scope>NUCLEOTIDE SEQUENCE</scope>
    <source>
        <strain evidence="1">Olga-1</strain>
    </source>
</reference>
<keyword evidence="2" id="KW-1185">Reference proteome</keyword>
<comment type="caution">
    <text evidence="1">The sequence shown here is derived from an EMBL/GenBank/DDBJ whole genome shotgun (WGS) entry which is preliminary data.</text>
</comment>
<dbReference type="EMBL" id="PUHW01000689">
    <property type="protein sequence ID" value="KAG0685916.1"/>
    <property type="molecule type" value="Genomic_DNA"/>
</dbReference>
<dbReference type="AlphaFoldDB" id="A0A9P6WFM2"/>
<proteinExistence type="predicted"/>